<evidence type="ECO:0000256" key="2">
    <source>
        <dbReference type="SAM" id="Phobius"/>
    </source>
</evidence>
<evidence type="ECO:0000256" key="1">
    <source>
        <dbReference type="SAM" id="MobiDB-lite"/>
    </source>
</evidence>
<accession>A0A1I7Z030</accession>
<dbReference type="AlphaFoldDB" id="A0A1I7Z030"/>
<protein>
    <submittedName>
        <fullName evidence="4">Translocon-associated protein subunit alpha</fullName>
    </submittedName>
</protein>
<feature type="transmembrane region" description="Helical" evidence="2">
    <location>
        <begin position="142"/>
        <end position="166"/>
    </location>
</feature>
<proteinExistence type="predicted"/>
<reference evidence="4" key="1">
    <citation type="submission" date="2016-11" db="UniProtKB">
        <authorList>
            <consortium name="WormBaseParasite"/>
        </authorList>
    </citation>
    <scope>IDENTIFICATION</scope>
</reference>
<sequence>MLRVLLPAAWFGFSAALYIQTLFVPLLVLDRTNCSSVYWLSVEGAQAQVSEDFCADGPKAIRIVNTAPEIFLAPDQQKDQFELRVNVSNSVFSAAFSINDTEGDTEALERIPLRLTNADGSSINAAVFARFVFTNVEFSDTALMVLSIVAAISIIAIICILIYIAATHFVAVRLGPPAEARSYPNIAEHPEDDTQPLVGASSSEPQESIPVRTRPKKSKKKRGGQESPEQAETTSETPRD</sequence>
<feature type="compositionally biased region" description="Basic residues" evidence="1">
    <location>
        <begin position="213"/>
        <end position="222"/>
    </location>
</feature>
<dbReference type="WBParaSite" id="L893_g21573.t2">
    <property type="protein sequence ID" value="L893_g21573.t2"/>
    <property type="gene ID" value="L893_g21573"/>
</dbReference>
<dbReference type="Proteomes" id="UP000095287">
    <property type="component" value="Unplaced"/>
</dbReference>
<keyword evidence="2" id="KW-0472">Membrane</keyword>
<name>A0A1I7Z030_9BILA</name>
<evidence type="ECO:0000313" key="3">
    <source>
        <dbReference type="Proteomes" id="UP000095287"/>
    </source>
</evidence>
<evidence type="ECO:0000313" key="4">
    <source>
        <dbReference type="WBParaSite" id="L893_g21573.t2"/>
    </source>
</evidence>
<keyword evidence="2" id="KW-1133">Transmembrane helix</keyword>
<feature type="compositionally biased region" description="Polar residues" evidence="1">
    <location>
        <begin position="227"/>
        <end position="240"/>
    </location>
</feature>
<organism evidence="3 4">
    <name type="scientific">Steinernema glaseri</name>
    <dbReference type="NCBI Taxonomy" id="37863"/>
    <lineage>
        <taxon>Eukaryota</taxon>
        <taxon>Metazoa</taxon>
        <taxon>Ecdysozoa</taxon>
        <taxon>Nematoda</taxon>
        <taxon>Chromadorea</taxon>
        <taxon>Rhabditida</taxon>
        <taxon>Tylenchina</taxon>
        <taxon>Panagrolaimomorpha</taxon>
        <taxon>Strongyloidoidea</taxon>
        <taxon>Steinernematidae</taxon>
        <taxon>Steinernema</taxon>
    </lineage>
</organism>
<keyword evidence="3" id="KW-1185">Reference proteome</keyword>
<keyword evidence="2" id="KW-0812">Transmembrane</keyword>
<feature type="region of interest" description="Disordered" evidence="1">
    <location>
        <begin position="183"/>
        <end position="240"/>
    </location>
</feature>